<evidence type="ECO:0000256" key="1">
    <source>
        <dbReference type="PIRSR" id="PIRSR037031-50"/>
    </source>
</evidence>
<proteinExistence type="predicted"/>
<dbReference type="InterPro" id="IPR012336">
    <property type="entry name" value="Thioredoxin-like_fold"/>
</dbReference>
<feature type="active site" description="Nucleophile" evidence="1">
    <location>
        <position position="10"/>
    </location>
</feature>
<feature type="active site" description="Nucleophile" evidence="1">
    <location>
        <position position="13"/>
    </location>
</feature>
<dbReference type="NCBIfam" id="TIGR00412">
    <property type="entry name" value="redox_disulf_2"/>
    <property type="match status" value="1"/>
</dbReference>
<dbReference type="OrthoDB" id="9800630at2"/>
<protein>
    <submittedName>
        <fullName evidence="5">Putative redox-active disulfide protein 2</fullName>
    </submittedName>
</protein>
<dbReference type="Gene3D" id="3.40.30.10">
    <property type="entry name" value="Glutaredoxin"/>
    <property type="match status" value="1"/>
</dbReference>
<keyword evidence="3" id="KW-0175">Coiled coil</keyword>
<dbReference type="AlphaFoldDB" id="M1ZGV9"/>
<dbReference type="PIRSF" id="PIRSF037031">
    <property type="entry name" value="Redox_disulphide_2"/>
    <property type="match status" value="1"/>
</dbReference>
<feature type="domain" description="Thioredoxin-like fold" evidence="4">
    <location>
        <begin position="1"/>
        <end position="75"/>
    </location>
</feature>
<name>M1ZGV9_9FIRM</name>
<dbReference type="HOGENOM" id="CLU_090389_18_2_9"/>
<evidence type="ECO:0000256" key="2">
    <source>
        <dbReference type="PIRSR" id="PIRSR037031-51"/>
    </source>
</evidence>
<sequence>MEIKILGTGCSKCEKLEKNLETALKELNAKADIEKVDNLAVIVSYGVMSTPGLVIDGEVKSIGKVPKVKELKKMLGY</sequence>
<reference evidence="5 6" key="1">
    <citation type="submission" date="2016-11" db="EMBL/GenBank/DDBJ databases">
        <authorList>
            <person name="Manzoor S."/>
        </authorList>
    </citation>
    <scope>NUCLEOTIDE SEQUENCE [LARGE SCALE GENOMIC DNA]</scope>
    <source>
        <strain evidence="5">Clostridium ultunense strain Esp</strain>
    </source>
</reference>
<gene>
    <name evidence="5" type="ORF">CUESP1_0753</name>
</gene>
<dbReference type="PANTHER" id="PTHR36450:SF1">
    <property type="entry name" value="THIOREDOXIN"/>
    <property type="match status" value="1"/>
</dbReference>
<feature type="disulfide bond" description="Redox-active" evidence="2">
    <location>
        <begin position="10"/>
        <end position="13"/>
    </location>
</feature>
<keyword evidence="2" id="KW-1015">Disulfide bond</keyword>
<keyword evidence="2" id="KW-0676">Redox-active center</keyword>
<feature type="coiled-coil region" evidence="3">
    <location>
        <begin position="10"/>
        <end position="37"/>
    </location>
</feature>
<evidence type="ECO:0000256" key="3">
    <source>
        <dbReference type="SAM" id="Coils"/>
    </source>
</evidence>
<evidence type="ECO:0000313" key="5">
    <source>
        <dbReference type="EMBL" id="SHD76134.1"/>
    </source>
</evidence>
<dbReference type="InterPro" id="IPR005243">
    <property type="entry name" value="THIRX-like_proc"/>
</dbReference>
<dbReference type="SUPFAM" id="SSF52833">
    <property type="entry name" value="Thioredoxin-like"/>
    <property type="match status" value="1"/>
</dbReference>
<dbReference type="InterPro" id="IPR036249">
    <property type="entry name" value="Thioredoxin-like_sf"/>
</dbReference>
<dbReference type="EMBL" id="LT669839">
    <property type="protein sequence ID" value="SHD76134.1"/>
    <property type="molecule type" value="Genomic_DNA"/>
</dbReference>
<dbReference type="Pfam" id="PF13192">
    <property type="entry name" value="Thioredoxin_3"/>
    <property type="match status" value="1"/>
</dbReference>
<dbReference type="RefSeq" id="WP_005587841.1">
    <property type="nucleotide sequence ID" value="NZ_LT669839.1"/>
</dbReference>
<evidence type="ECO:0000313" key="6">
    <source>
        <dbReference type="Proteomes" id="UP000245423"/>
    </source>
</evidence>
<organism evidence="5 6">
    <name type="scientific">[Clostridium] ultunense Esp</name>
    <dbReference type="NCBI Taxonomy" id="1288971"/>
    <lineage>
        <taxon>Bacteria</taxon>
        <taxon>Bacillati</taxon>
        <taxon>Bacillota</taxon>
        <taxon>Tissierellia</taxon>
        <taxon>Tissierellales</taxon>
        <taxon>Tepidimicrobiaceae</taxon>
        <taxon>Schnuerera</taxon>
    </lineage>
</organism>
<accession>M1ZGV9</accession>
<dbReference type="PANTHER" id="PTHR36450">
    <property type="entry name" value="THIOREDOXIN"/>
    <property type="match status" value="1"/>
</dbReference>
<dbReference type="Proteomes" id="UP000245423">
    <property type="component" value="Chromosome 1"/>
</dbReference>
<keyword evidence="6" id="KW-1185">Reference proteome</keyword>
<evidence type="ECO:0000259" key="4">
    <source>
        <dbReference type="Pfam" id="PF13192"/>
    </source>
</evidence>